<accession>A0A8J3YGG2</accession>
<dbReference type="GO" id="GO:0004497">
    <property type="term" value="F:monooxygenase activity"/>
    <property type="evidence" value="ECO:0007669"/>
    <property type="project" value="UniProtKB-KW"/>
</dbReference>
<evidence type="ECO:0000256" key="8">
    <source>
        <dbReference type="RuleBase" id="RU000461"/>
    </source>
</evidence>
<dbReference type="PROSITE" id="PS00086">
    <property type="entry name" value="CYTOCHROME_P450"/>
    <property type="match status" value="1"/>
</dbReference>
<evidence type="ECO:0000256" key="3">
    <source>
        <dbReference type="ARBA" id="ARBA00022723"/>
    </source>
</evidence>
<dbReference type="AlphaFoldDB" id="A0A8J3YGG2"/>
<dbReference type="PANTHER" id="PTHR24291:SF50">
    <property type="entry name" value="BIFUNCTIONAL ALBAFLAVENONE MONOOXYGENASE_TERPENE SYNTHASE"/>
    <property type="match status" value="1"/>
</dbReference>
<evidence type="ECO:0000313" key="9">
    <source>
        <dbReference type="EMBL" id="GIJ43521.1"/>
    </source>
</evidence>
<keyword evidence="5 7" id="KW-0408">Iron</keyword>
<evidence type="ECO:0000256" key="6">
    <source>
        <dbReference type="ARBA" id="ARBA00023033"/>
    </source>
</evidence>
<dbReference type="Pfam" id="PF00067">
    <property type="entry name" value="p450"/>
    <property type="match status" value="1"/>
</dbReference>
<keyword evidence="2 7" id="KW-0349">Heme</keyword>
<evidence type="ECO:0000256" key="5">
    <source>
        <dbReference type="ARBA" id="ARBA00023004"/>
    </source>
</evidence>
<comment type="caution">
    <text evidence="9">The sequence shown here is derived from an EMBL/GenBank/DDBJ whole genome shotgun (WGS) entry which is preliminary data.</text>
</comment>
<feature type="binding site" description="axial binding residue" evidence="7">
    <location>
        <position position="372"/>
    </location>
    <ligand>
        <name>heme</name>
        <dbReference type="ChEBI" id="CHEBI:30413"/>
    </ligand>
    <ligandPart>
        <name>Fe</name>
        <dbReference type="ChEBI" id="CHEBI:18248"/>
    </ligandPart>
</feature>
<comment type="similarity">
    <text evidence="1 8">Belongs to the cytochrome P450 family.</text>
</comment>
<dbReference type="InterPro" id="IPR002401">
    <property type="entry name" value="Cyt_P450_E_grp-I"/>
</dbReference>
<dbReference type="InterPro" id="IPR050196">
    <property type="entry name" value="Cytochrome_P450_Monoox"/>
</dbReference>
<dbReference type="GO" id="GO:0016705">
    <property type="term" value="F:oxidoreductase activity, acting on paired donors, with incorporation or reduction of molecular oxygen"/>
    <property type="evidence" value="ECO:0007669"/>
    <property type="project" value="InterPro"/>
</dbReference>
<dbReference type="Gene3D" id="1.10.630.10">
    <property type="entry name" value="Cytochrome P450"/>
    <property type="match status" value="1"/>
</dbReference>
<dbReference type="Proteomes" id="UP000619260">
    <property type="component" value="Unassembled WGS sequence"/>
</dbReference>
<dbReference type="PRINTS" id="PR00463">
    <property type="entry name" value="EP450I"/>
</dbReference>
<dbReference type="SUPFAM" id="SSF48264">
    <property type="entry name" value="Cytochrome P450"/>
    <property type="match status" value="1"/>
</dbReference>
<dbReference type="GO" id="GO:0005506">
    <property type="term" value="F:iron ion binding"/>
    <property type="evidence" value="ECO:0007669"/>
    <property type="project" value="InterPro"/>
</dbReference>
<keyword evidence="3 7" id="KW-0479">Metal-binding</keyword>
<evidence type="ECO:0000313" key="10">
    <source>
        <dbReference type="Proteomes" id="UP000619260"/>
    </source>
</evidence>
<dbReference type="InterPro" id="IPR036396">
    <property type="entry name" value="Cyt_P450_sf"/>
</dbReference>
<dbReference type="InterPro" id="IPR001128">
    <property type="entry name" value="Cyt_P450"/>
</dbReference>
<dbReference type="InterPro" id="IPR017972">
    <property type="entry name" value="Cyt_P450_CS"/>
</dbReference>
<organism evidence="9 10">
    <name type="scientific">Virgisporangium aliadipatigenens</name>
    <dbReference type="NCBI Taxonomy" id="741659"/>
    <lineage>
        <taxon>Bacteria</taxon>
        <taxon>Bacillati</taxon>
        <taxon>Actinomycetota</taxon>
        <taxon>Actinomycetes</taxon>
        <taxon>Micromonosporales</taxon>
        <taxon>Micromonosporaceae</taxon>
        <taxon>Virgisporangium</taxon>
    </lineage>
</organism>
<dbReference type="GO" id="GO:0020037">
    <property type="term" value="F:heme binding"/>
    <property type="evidence" value="ECO:0007669"/>
    <property type="project" value="InterPro"/>
</dbReference>
<keyword evidence="4 8" id="KW-0560">Oxidoreductase</keyword>
<dbReference type="EMBL" id="BOPF01000002">
    <property type="protein sequence ID" value="GIJ43521.1"/>
    <property type="molecule type" value="Genomic_DNA"/>
</dbReference>
<protein>
    <submittedName>
        <fullName evidence="9">Cytochrome P450</fullName>
    </submittedName>
</protein>
<keyword evidence="10" id="KW-1185">Reference proteome</keyword>
<gene>
    <name evidence="9" type="ORF">Val02_04070</name>
</gene>
<evidence type="ECO:0000256" key="4">
    <source>
        <dbReference type="ARBA" id="ARBA00023002"/>
    </source>
</evidence>
<comment type="cofactor">
    <cofactor evidence="7">
        <name>heme</name>
        <dbReference type="ChEBI" id="CHEBI:30413"/>
    </cofactor>
</comment>
<proteinExistence type="inferred from homology"/>
<dbReference type="RefSeq" id="WP_203897086.1">
    <property type="nucleotide sequence ID" value="NZ_BOPF01000002.1"/>
</dbReference>
<name>A0A8J3YGG2_9ACTN</name>
<keyword evidence="6 8" id="KW-0503">Monooxygenase</keyword>
<dbReference type="PRINTS" id="PR00385">
    <property type="entry name" value="P450"/>
</dbReference>
<dbReference type="PANTHER" id="PTHR24291">
    <property type="entry name" value="CYTOCHROME P450 FAMILY 4"/>
    <property type="match status" value="1"/>
</dbReference>
<evidence type="ECO:0000256" key="2">
    <source>
        <dbReference type="ARBA" id="ARBA00022617"/>
    </source>
</evidence>
<evidence type="ECO:0000256" key="1">
    <source>
        <dbReference type="ARBA" id="ARBA00010617"/>
    </source>
</evidence>
<evidence type="ECO:0000256" key="7">
    <source>
        <dbReference type="PIRSR" id="PIRSR602401-1"/>
    </source>
</evidence>
<reference evidence="9" key="1">
    <citation type="submission" date="2021-01" db="EMBL/GenBank/DDBJ databases">
        <title>Whole genome shotgun sequence of Virgisporangium aliadipatigenens NBRC 105644.</title>
        <authorList>
            <person name="Komaki H."/>
            <person name="Tamura T."/>
        </authorList>
    </citation>
    <scope>NUCLEOTIDE SEQUENCE</scope>
    <source>
        <strain evidence="9">NBRC 105644</strain>
    </source>
</reference>
<sequence>MPTSVSRRQVVSTLFRDPMQALVDAANRADGQVVRLNLGTFRPYLVTDPEHLQHVLRDNAANYVRDGKGLLWRPVRRAVGEAILVTEGPQWESSRGVLQPLFTKPRLDTMVAELERAIGAAVDPLDADAAAGRPVRVDEMLTRIVCGATMRVLFADRISVPDAMRIVDALGTVATTMVSRFAVPFMPDRVPMPGDRAFDAAVRTIDAIVYPVIHDALREPGDGQDIVSALCRQRDVPLRRIRDDVVAMFSTATETTIAVLSWLWPVLARRPDVEERLTAESGATGAYTRCVIDELLRLWPAGWMIPRTAVAEEVLDGTRIRAGGTVLVSPYATQRLDALWERADEFDPDRWAAKRRHHRFAFFPFGGGPHQCLGQHLFLLEAPLIIATLLRRFRFRVEGPADLTPRLGASLRPKVPARVVLTPR</sequence>